<keyword evidence="5" id="KW-1185">Reference proteome</keyword>
<gene>
    <name evidence="4" type="primary">hus1_2</name>
    <name evidence="4" type="ORF">OC842_008060</name>
</gene>
<comment type="caution">
    <text evidence="4">The sequence shown here is derived from an EMBL/GenBank/DDBJ whole genome shotgun (WGS) entry which is preliminary data.</text>
</comment>
<dbReference type="InterPro" id="IPR007150">
    <property type="entry name" value="HUS1/Mec3"/>
</dbReference>
<dbReference type="GO" id="GO:0033314">
    <property type="term" value="P:mitotic DNA replication checkpoint signaling"/>
    <property type="evidence" value="ECO:0007669"/>
    <property type="project" value="TreeGrafter"/>
</dbReference>
<dbReference type="EMBL" id="JAPDMQ010001757">
    <property type="protein sequence ID" value="KAK0517598.1"/>
    <property type="molecule type" value="Genomic_DNA"/>
</dbReference>
<comment type="subcellular location">
    <subcellularLocation>
        <location evidence="1">Nucleus</location>
    </subcellularLocation>
</comment>
<dbReference type="GO" id="GO:0005730">
    <property type="term" value="C:nucleolus"/>
    <property type="evidence" value="ECO:0007669"/>
    <property type="project" value="InterPro"/>
</dbReference>
<proteinExistence type="inferred from homology"/>
<dbReference type="GO" id="GO:0030896">
    <property type="term" value="C:checkpoint clamp complex"/>
    <property type="evidence" value="ECO:0007669"/>
    <property type="project" value="InterPro"/>
</dbReference>
<name>A0AAN6JG68_9BASI</name>
<evidence type="ECO:0000256" key="2">
    <source>
        <dbReference type="ARBA" id="ARBA00005563"/>
    </source>
</evidence>
<dbReference type="PANTHER" id="PTHR12900">
    <property type="entry name" value="MITOTIC AND DNA DAMAGE CHECKPOINT PROTEIN HUS1"/>
    <property type="match status" value="1"/>
</dbReference>
<feature type="non-terminal residue" evidence="4">
    <location>
        <position position="1"/>
    </location>
</feature>
<dbReference type="Proteomes" id="UP001176521">
    <property type="component" value="Unassembled WGS sequence"/>
</dbReference>
<dbReference type="Gene3D" id="3.70.10.10">
    <property type="match status" value="1"/>
</dbReference>
<dbReference type="PANTHER" id="PTHR12900:SF0">
    <property type="entry name" value="CHECKPOINT PROTEIN"/>
    <property type="match status" value="1"/>
</dbReference>
<evidence type="ECO:0000313" key="5">
    <source>
        <dbReference type="Proteomes" id="UP001176521"/>
    </source>
</evidence>
<accession>A0AAN6JG68</accession>
<comment type="similarity">
    <text evidence="2">Belongs to the HUS1 family.</text>
</comment>
<dbReference type="AlphaFoldDB" id="A0AAN6JG68"/>
<evidence type="ECO:0000313" key="4">
    <source>
        <dbReference type="EMBL" id="KAK0517598.1"/>
    </source>
</evidence>
<evidence type="ECO:0000256" key="1">
    <source>
        <dbReference type="ARBA" id="ARBA00004123"/>
    </source>
</evidence>
<organism evidence="4 5">
    <name type="scientific">Tilletia horrida</name>
    <dbReference type="NCBI Taxonomy" id="155126"/>
    <lineage>
        <taxon>Eukaryota</taxon>
        <taxon>Fungi</taxon>
        <taxon>Dikarya</taxon>
        <taxon>Basidiomycota</taxon>
        <taxon>Ustilaginomycotina</taxon>
        <taxon>Exobasidiomycetes</taxon>
        <taxon>Tilletiales</taxon>
        <taxon>Tilletiaceae</taxon>
        <taxon>Tilletia</taxon>
    </lineage>
</organism>
<dbReference type="GO" id="GO:0006289">
    <property type="term" value="P:nucleotide-excision repair"/>
    <property type="evidence" value="ECO:0007669"/>
    <property type="project" value="TreeGrafter"/>
</dbReference>
<protein>
    <submittedName>
        <fullName evidence="4">Checkpoint protein hus1</fullName>
    </submittedName>
</protein>
<reference evidence="4" key="1">
    <citation type="journal article" date="2023" name="PhytoFront">
        <title>Draft Genome Resources of Seven Strains of Tilletia horrida, Causal Agent of Kernel Smut of Rice.</title>
        <authorList>
            <person name="Khanal S."/>
            <person name="Antony Babu S."/>
            <person name="Zhou X.G."/>
        </authorList>
    </citation>
    <scope>NUCLEOTIDE SEQUENCE</scope>
    <source>
        <strain evidence="4">TX3</strain>
    </source>
</reference>
<dbReference type="PIRSF" id="PIRSF011312">
    <property type="entry name" value="Cell_cycle_HUS1"/>
    <property type="match status" value="1"/>
</dbReference>
<evidence type="ECO:0000256" key="3">
    <source>
        <dbReference type="ARBA" id="ARBA00023242"/>
    </source>
</evidence>
<dbReference type="GO" id="GO:0044778">
    <property type="term" value="P:meiotic DNA integrity checkpoint signaling"/>
    <property type="evidence" value="ECO:0007669"/>
    <property type="project" value="TreeGrafter"/>
</dbReference>
<sequence length="132" mass="14940">KNKTPLLSFSIVNASHNGARLVVVQDALIRILKLTEMERIKKPLCPAPDVRPSHPSPLFEVALTFVPVRNLTGPHLPPLLELRTVCDRMRSLADVVHVSANRQGKFRLKTQEDEITMEKCWRNLQDTGMVTH</sequence>
<keyword evidence="3" id="KW-0539">Nucleus</keyword>
<dbReference type="Pfam" id="PF04005">
    <property type="entry name" value="Hus1"/>
    <property type="match status" value="1"/>
</dbReference>
<dbReference type="GO" id="GO:0000723">
    <property type="term" value="P:telomere maintenance"/>
    <property type="evidence" value="ECO:0007669"/>
    <property type="project" value="TreeGrafter"/>
</dbReference>
<dbReference type="GO" id="GO:0031573">
    <property type="term" value="P:mitotic intra-S DNA damage checkpoint signaling"/>
    <property type="evidence" value="ECO:0007669"/>
    <property type="project" value="TreeGrafter"/>
</dbReference>
<dbReference type="GO" id="GO:0035861">
    <property type="term" value="C:site of double-strand break"/>
    <property type="evidence" value="ECO:0007669"/>
    <property type="project" value="TreeGrafter"/>
</dbReference>
<dbReference type="InterPro" id="IPR016580">
    <property type="entry name" value="HUS1"/>
</dbReference>
<dbReference type="GO" id="GO:0000724">
    <property type="term" value="P:double-strand break repair via homologous recombination"/>
    <property type="evidence" value="ECO:0007669"/>
    <property type="project" value="TreeGrafter"/>
</dbReference>